<evidence type="ECO:0000313" key="2">
    <source>
        <dbReference type="Proteomes" id="UP000724584"/>
    </source>
</evidence>
<accession>A0ACB7NVF5</accession>
<keyword evidence="2" id="KW-1185">Reference proteome</keyword>
<sequence length="694" mass="73249">MTSRKSSLSQYTVPGALSNPASGAEPSLSGTREPWIIAPWVAASDAAPEHAEKDDAEDAGRDTVDATPGEERTVRQDKADADAEGEDDASTPGGNTPEESVLKLGQALADAAAPGPHGQPSLRHSEESHLSEDRSGRSTPRLHDNIIHEVCDLVLQQAFGIQLHDVALAGAVSSVYESVGYCLDEISHIVLNSGLSNTGIVVDESTWGRTGTNAVPIWPAGGVADGIGSGGGGGGGQGNGGGSRKRSNAGHDHGGGAGDGSPGDGKRQRVSQTQQQSLDMHFSCPFRKRNPVRFNIRDFQSCAVQSFPDVPQLKRAMGTQKALDEHISVGKDEICDPQAVPPSADPEDGITPGIEEALNERKADMKIDGWTSLWGRLFPGDVDIPEPDFVPPTELDEVYAQFNTDHAMSQLRQRIREGMGPASNIDPVFDVFRNHLDFIFDACRLKSGGVASSRRRLRIHTPRQMASRRGSVLLTPRRQGSGRSESSVSSPAATPHNTNILGNLDQSLLVEPQPHMPYMPPTTGGYPIGGVDSLGGLTLGFLPGGNASNVQPSQTVTVPPPMQVHLGFGSQGQNMAGTLGGQHGHGQRPRLLPTDSGLAVNTSFSGQQTASFSSVLPPGPQNAYSPMAFGQEMQDLCLRPPPSALQEVQGAQGRMDSVTIGAMIEGGGPSDYLLQAVSYPEAYVVYPFPPGSDH</sequence>
<reference evidence="1 2" key="1">
    <citation type="journal article" date="2021" name="Nat. Commun.">
        <title>Genetic determinants of endophytism in the Arabidopsis root mycobiome.</title>
        <authorList>
            <person name="Mesny F."/>
            <person name="Miyauchi S."/>
            <person name="Thiergart T."/>
            <person name="Pickel B."/>
            <person name="Atanasova L."/>
            <person name="Karlsson M."/>
            <person name="Huettel B."/>
            <person name="Barry K.W."/>
            <person name="Haridas S."/>
            <person name="Chen C."/>
            <person name="Bauer D."/>
            <person name="Andreopoulos W."/>
            <person name="Pangilinan J."/>
            <person name="LaButti K."/>
            <person name="Riley R."/>
            <person name="Lipzen A."/>
            <person name="Clum A."/>
            <person name="Drula E."/>
            <person name="Henrissat B."/>
            <person name="Kohler A."/>
            <person name="Grigoriev I.V."/>
            <person name="Martin F.M."/>
            <person name="Hacquard S."/>
        </authorList>
    </citation>
    <scope>NUCLEOTIDE SEQUENCE [LARGE SCALE GENOMIC DNA]</scope>
    <source>
        <strain evidence="1 2">MPI-SDFR-AT-0079</strain>
    </source>
</reference>
<dbReference type="Proteomes" id="UP000724584">
    <property type="component" value="Unassembled WGS sequence"/>
</dbReference>
<name>A0ACB7NVF5_9PEZI</name>
<dbReference type="EMBL" id="JAGIZQ010000008">
    <property type="protein sequence ID" value="KAH6613236.1"/>
    <property type="molecule type" value="Genomic_DNA"/>
</dbReference>
<proteinExistence type="predicted"/>
<gene>
    <name evidence="1" type="ORF">F5144DRAFT_596633</name>
</gene>
<evidence type="ECO:0000313" key="1">
    <source>
        <dbReference type="EMBL" id="KAH6613236.1"/>
    </source>
</evidence>
<protein>
    <submittedName>
        <fullName evidence="1">Uncharacterized protein</fullName>
    </submittedName>
</protein>
<comment type="caution">
    <text evidence="1">The sequence shown here is derived from an EMBL/GenBank/DDBJ whole genome shotgun (WGS) entry which is preliminary data.</text>
</comment>
<organism evidence="1 2">
    <name type="scientific">Chaetomium tenue</name>
    <dbReference type="NCBI Taxonomy" id="1854479"/>
    <lineage>
        <taxon>Eukaryota</taxon>
        <taxon>Fungi</taxon>
        <taxon>Dikarya</taxon>
        <taxon>Ascomycota</taxon>
        <taxon>Pezizomycotina</taxon>
        <taxon>Sordariomycetes</taxon>
        <taxon>Sordariomycetidae</taxon>
        <taxon>Sordariales</taxon>
        <taxon>Chaetomiaceae</taxon>
        <taxon>Chaetomium</taxon>
    </lineage>
</organism>